<dbReference type="AlphaFoldDB" id="A0A0A8Z8F2"/>
<accession>A0A0A8Z8F2</accession>
<protein>
    <submittedName>
        <fullName evidence="2">Uncharacterized protein</fullName>
    </submittedName>
</protein>
<feature type="region of interest" description="Disordered" evidence="1">
    <location>
        <begin position="40"/>
        <end position="71"/>
    </location>
</feature>
<organism evidence="2">
    <name type="scientific">Arundo donax</name>
    <name type="common">Giant reed</name>
    <name type="synonym">Donax arundinaceus</name>
    <dbReference type="NCBI Taxonomy" id="35708"/>
    <lineage>
        <taxon>Eukaryota</taxon>
        <taxon>Viridiplantae</taxon>
        <taxon>Streptophyta</taxon>
        <taxon>Embryophyta</taxon>
        <taxon>Tracheophyta</taxon>
        <taxon>Spermatophyta</taxon>
        <taxon>Magnoliopsida</taxon>
        <taxon>Liliopsida</taxon>
        <taxon>Poales</taxon>
        <taxon>Poaceae</taxon>
        <taxon>PACMAD clade</taxon>
        <taxon>Arundinoideae</taxon>
        <taxon>Arundineae</taxon>
        <taxon>Arundo</taxon>
    </lineage>
</organism>
<dbReference type="EMBL" id="GBRH01266788">
    <property type="protein sequence ID" value="JAD31107.1"/>
    <property type="molecule type" value="Transcribed_RNA"/>
</dbReference>
<proteinExistence type="predicted"/>
<sequence length="83" mass="9056">MSAPIFKVRTSPPMPFLVGSIQPVIFDKSFYLEHAMSLPSGARSKPHRRASTSSTPPLSLTPPHPVLDRGPLSFKLEHAAATY</sequence>
<name>A0A0A8Z8F2_ARUDO</name>
<evidence type="ECO:0000256" key="1">
    <source>
        <dbReference type="SAM" id="MobiDB-lite"/>
    </source>
</evidence>
<reference evidence="2" key="1">
    <citation type="submission" date="2014-09" db="EMBL/GenBank/DDBJ databases">
        <authorList>
            <person name="Magalhaes I.L.F."/>
            <person name="Oliveira U."/>
            <person name="Santos F.R."/>
            <person name="Vidigal T.H.D.A."/>
            <person name="Brescovit A.D."/>
            <person name="Santos A.J."/>
        </authorList>
    </citation>
    <scope>NUCLEOTIDE SEQUENCE</scope>
    <source>
        <tissue evidence="2">Shoot tissue taken approximately 20 cm above the soil surface</tissue>
    </source>
</reference>
<reference evidence="2" key="2">
    <citation type="journal article" date="2015" name="Data Brief">
        <title>Shoot transcriptome of the giant reed, Arundo donax.</title>
        <authorList>
            <person name="Barrero R.A."/>
            <person name="Guerrero F.D."/>
            <person name="Moolhuijzen P."/>
            <person name="Goolsby J.A."/>
            <person name="Tidwell J."/>
            <person name="Bellgard S.E."/>
            <person name="Bellgard M.I."/>
        </authorList>
    </citation>
    <scope>NUCLEOTIDE SEQUENCE</scope>
    <source>
        <tissue evidence="2">Shoot tissue taken approximately 20 cm above the soil surface</tissue>
    </source>
</reference>
<evidence type="ECO:0000313" key="2">
    <source>
        <dbReference type="EMBL" id="JAD31107.1"/>
    </source>
</evidence>